<accession>A0A1N6GJX8</accession>
<dbReference type="InterPro" id="IPR010269">
    <property type="entry name" value="T6SS_TssC-like"/>
</dbReference>
<dbReference type="PANTHER" id="PTHR35565:SF3">
    <property type="entry name" value="TYPE VI SECRETION SYSTEM SHEATH PROTEIN TSSC1"/>
    <property type="match status" value="1"/>
</dbReference>
<name>A0A1N6GJX8_9RHOB</name>
<gene>
    <name evidence="2" type="ORF">SAMN05444002_2548</name>
</gene>
<proteinExistence type="predicted"/>
<dbReference type="STRING" id="1217970.SAMN05444002_2548"/>
<dbReference type="Pfam" id="PF05943">
    <property type="entry name" value="VipB"/>
    <property type="match status" value="1"/>
</dbReference>
<keyword evidence="3" id="KW-1185">Reference proteome</keyword>
<dbReference type="Proteomes" id="UP000184932">
    <property type="component" value="Unassembled WGS sequence"/>
</dbReference>
<dbReference type="PANTHER" id="PTHR35565">
    <property type="entry name" value="CYTOPLASMIC PROTEIN-RELATED"/>
    <property type="match status" value="1"/>
</dbReference>
<reference evidence="3" key="1">
    <citation type="submission" date="2016-11" db="EMBL/GenBank/DDBJ databases">
        <authorList>
            <person name="Varghese N."/>
            <person name="Submissions S."/>
        </authorList>
    </citation>
    <scope>NUCLEOTIDE SEQUENCE [LARGE SCALE GENOMIC DNA]</scope>
    <source>
        <strain evidence="3">DSM 29440</strain>
    </source>
</reference>
<evidence type="ECO:0000313" key="2">
    <source>
        <dbReference type="EMBL" id="SIO07702.1"/>
    </source>
</evidence>
<evidence type="ECO:0000313" key="3">
    <source>
        <dbReference type="Proteomes" id="UP000184932"/>
    </source>
</evidence>
<dbReference type="EMBL" id="FSRL01000001">
    <property type="protein sequence ID" value="SIO07702.1"/>
    <property type="molecule type" value="Genomic_DNA"/>
</dbReference>
<dbReference type="InterPro" id="IPR044031">
    <property type="entry name" value="TssC1_N"/>
</dbReference>
<dbReference type="AlphaFoldDB" id="A0A1N6GJX8"/>
<feature type="domain" description="TssC1 N-terminal" evidence="1">
    <location>
        <begin position="52"/>
        <end position="323"/>
    </location>
</feature>
<protein>
    <submittedName>
        <fullName evidence="2">Type VI secretion system protein ImpC</fullName>
    </submittedName>
</protein>
<sequence length="444" mass="48126">MWRCLERFFGRRVQTRAEHAALPDRLRRRLAVEALRRPGCVRADPAETVAALVAAIDAALSAQMNAVLAHPRMRALERAWRGLAGLAARVPPGAVVQLRVLDMAVGEPGETAALLRRRVLEDVHAERGAAPYAVLVVEDVFDHRHAEQLAAFARIGEACQMPVLAQAGLSLFEGGGIPHHDQIARACDGPEREGWRRLREAPESRYLCLCLPSLLGRLPWGREASPGAGFAFEERGAPCWVNPAHAMAGNIARSVAVHGWATEIRGLEGGGLVDGLPVPRAEGLSPVEAEIDERQEAQLARLGLAAPLRRKGQMALCFFGAQVLAEPPVGDAGASLLTRLPYLLFATRYAQHVMRMAADAPEAEGAAQLQARVQAWFAGQVRADIGQMTREEMARHPLQAAEITVTEGHPRRARLELIPGHRLEGLGQRVVLELCLPARSKPGA</sequence>
<organism evidence="2 3">
    <name type="scientific">Vannielia litorea</name>
    <dbReference type="NCBI Taxonomy" id="1217970"/>
    <lineage>
        <taxon>Bacteria</taxon>
        <taxon>Pseudomonadati</taxon>
        <taxon>Pseudomonadota</taxon>
        <taxon>Alphaproteobacteria</taxon>
        <taxon>Rhodobacterales</taxon>
        <taxon>Paracoccaceae</taxon>
        <taxon>Vannielia</taxon>
    </lineage>
</organism>
<evidence type="ECO:0000259" key="1">
    <source>
        <dbReference type="Pfam" id="PF05943"/>
    </source>
</evidence>
<dbReference type="RefSeq" id="WP_175570472.1">
    <property type="nucleotide sequence ID" value="NZ_FSRL01000001.1"/>
</dbReference>